<accession>A0A370TBC0</accession>
<organism evidence="2 3">
    <name type="scientific">Venustampulla echinocandica</name>
    <dbReference type="NCBI Taxonomy" id="2656787"/>
    <lineage>
        <taxon>Eukaryota</taxon>
        <taxon>Fungi</taxon>
        <taxon>Dikarya</taxon>
        <taxon>Ascomycota</taxon>
        <taxon>Pezizomycotina</taxon>
        <taxon>Leotiomycetes</taxon>
        <taxon>Helotiales</taxon>
        <taxon>Pleuroascaceae</taxon>
        <taxon>Venustampulla</taxon>
    </lineage>
</organism>
<comment type="caution">
    <text evidence="2">The sequence shown here is derived from an EMBL/GenBank/DDBJ whole genome shotgun (WGS) entry which is preliminary data.</text>
</comment>
<dbReference type="Pfam" id="PF06985">
    <property type="entry name" value="HET"/>
    <property type="match status" value="1"/>
</dbReference>
<feature type="domain" description="Heterokaryon incompatibility" evidence="1">
    <location>
        <begin position="141"/>
        <end position="294"/>
    </location>
</feature>
<dbReference type="InterPro" id="IPR010730">
    <property type="entry name" value="HET"/>
</dbReference>
<dbReference type="PANTHER" id="PTHR24148:SF73">
    <property type="entry name" value="HET DOMAIN PROTEIN (AFU_ORTHOLOGUE AFUA_8G01020)"/>
    <property type="match status" value="1"/>
</dbReference>
<dbReference type="AlphaFoldDB" id="A0A370TBC0"/>
<dbReference type="RefSeq" id="XP_031865471.1">
    <property type="nucleotide sequence ID" value="XM_032018172.1"/>
</dbReference>
<reference evidence="2 3" key="1">
    <citation type="journal article" date="2018" name="IMA Fungus">
        <title>IMA Genome-F 9: Draft genome sequence of Annulohypoxylon stygium, Aspergillus mulundensis, Berkeleyomyces basicola (syn. Thielaviopsis basicola), Ceratocystis smalleyi, two Cercospora beticola strains, Coleophoma cylindrospora, Fusarium fracticaudum, Phialophora cf. hyalina, and Morchella septimelata.</title>
        <authorList>
            <person name="Wingfield B.D."/>
            <person name="Bills G.F."/>
            <person name="Dong Y."/>
            <person name="Huang W."/>
            <person name="Nel W.J."/>
            <person name="Swalarsk-Parry B.S."/>
            <person name="Vaghefi N."/>
            <person name="Wilken P.M."/>
            <person name="An Z."/>
            <person name="de Beer Z.W."/>
            <person name="De Vos L."/>
            <person name="Chen L."/>
            <person name="Duong T.A."/>
            <person name="Gao Y."/>
            <person name="Hammerbacher A."/>
            <person name="Kikkert J.R."/>
            <person name="Li Y."/>
            <person name="Li H."/>
            <person name="Li K."/>
            <person name="Li Q."/>
            <person name="Liu X."/>
            <person name="Ma X."/>
            <person name="Naidoo K."/>
            <person name="Pethybridge S.J."/>
            <person name="Sun J."/>
            <person name="Steenkamp E.T."/>
            <person name="van der Nest M.A."/>
            <person name="van Wyk S."/>
            <person name="Wingfield M.J."/>
            <person name="Xiong C."/>
            <person name="Yue Q."/>
            <person name="Zhang X."/>
        </authorList>
    </citation>
    <scope>NUCLEOTIDE SEQUENCE [LARGE SCALE GENOMIC DNA]</scope>
    <source>
        <strain evidence="2 3">BP 5553</strain>
    </source>
</reference>
<keyword evidence="3" id="KW-1185">Reference proteome</keyword>
<evidence type="ECO:0000313" key="2">
    <source>
        <dbReference type="EMBL" id="RDL31340.1"/>
    </source>
</evidence>
<proteinExistence type="predicted"/>
<dbReference type="OrthoDB" id="4850726at2759"/>
<sequence>MDMDGARAGDLGLDPAPDLCYAPTALSPVGGHDISPILYSPLNEDDDEIRLISFPPQPQSGGSDSEFIHCNLETVSLKSATLDYQNLVSGLILAREGNNRKVIGEWVRVQSQLKSGNEHAADTLKYHVPPRVCHRYTWGDYAALSYAWGNPDPDTMRKIIINGQAMSVGPNLEGALRALSASPDFDFDSGYKLWIDALCINQKDFDERSRQISKMQNIYGDSWAVITWLGEEADESDKAFDLVRSLSIASVKGRGQQVLAELQQDPSCLGNESWLALHQLMQRPYWSRLWVIQEIVLGSSAVLLRCGSQAIGWPSFCIGIGFLFDYLWTIKDWLLKREIYLRAVEKRFAPVWSTANLHLVKQDLWPLSQREEQGRANLSFGRLLVLGNSAESTDIRDKVYGLVGIMDLEIAKHLVADYKSAPCIIFAKVARIFIQSYQNLDPIREGNPWGQTDTPSWAADWTWGGRVRHSRPETRLYGPFWNRDGPPRLANEAIPYSASQKSRAEASFSDDGLHLTCRGFVVDRIAGLTARGYGYFSWSMASIVQPNPANSVYGGPVETARALCHALVADRIADGSKANDRQMAILSLPSTFQIAAPQFEKLKWKWLSTQEGYYFRWEQWRLANKDFLLGDRRLGEYFTDFLPFGASEYDYTEVYSCFDRTSKGRRLITTENGYLGWAPDNMYGSDYDQAKKGDLIAIIFGCSTPIAIRPRGDLFQVIGEAYVQGLMDGEAMDFLNLGGFSVQDFTFC</sequence>
<name>A0A370TBC0_9HELO</name>
<dbReference type="STRING" id="2656787.A0A370TBC0"/>
<dbReference type="Proteomes" id="UP000254866">
    <property type="component" value="Unassembled WGS sequence"/>
</dbReference>
<dbReference type="GeneID" id="43602398"/>
<dbReference type="Pfam" id="PF26639">
    <property type="entry name" value="Het-6_barrel"/>
    <property type="match status" value="1"/>
</dbReference>
<evidence type="ECO:0000313" key="3">
    <source>
        <dbReference type="Proteomes" id="UP000254866"/>
    </source>
</evidence>
<dbReference type="EMBL" id="NPIC01000012">
    <property type="protein sequence ID" value="RDL31340.1"/>
    <property type="molecule type" value="Genomic_DNA"/>
</dbReference>
<protein>
    <recommendedName>
        <fullName evidence="1">Heterokaryon incompatibility domain-containing protein</fullName>
    </recommendedName>
</protein>
<dbReference type="PANTHER" id="PTHR24148">
    <property type="entry name" value="ANKYRIN REPEAT DOMAIN-CONTAINING PROTEIN 39 HOMOLOG-RELATED"/>
    <property type="match status" value="1"/>
</dbReference>
<dbReference type="InterPro" id="IPR052895">
    <property type="entry name" value="HetReg/Transcr_Mod"/>
</dbReference>
<gene>
    <name evidence="2" type="ORF">BP5553_09549</name>
</gene>
<evidence type="ECO:0000259" key="1">
    <source>
        <dbReference type="Pfam" id="PF06985"/>
    </source>
</evidence>